<dbReference type="RefSeq" id="WP_207616882.1">
    <property type="nucleotide sequence ID" value="NZ_JAFNLL010000033.1"/>
</dbReference>
<keyword evidence="2" id="KW-1133">Transmembrane helix</keyword>
<evidence type="ECO:0000256" key="3">
    <source>
        <dbReference type="SAM" id="SignalP"/>
    </source>
</evidence>
<accession>A0A939HJK3</accession>
<proteinExistence type="predicted"/>
<reference evidence="4" key="1">
    <citation type="submission" date="2021-03" db="EMBL/GenBank/DDBJ databases">
        <title>A new species, PO-11, isolated from a karst cave deposit.</title>
        <authorList>
            <person name="Zhaoxiaoyong W."/>
        </authorList>
    </citation>
    <scope>NUCLEOTIDE SEQUENCE</scope>
    <source>
        <strain evidence="4">PO-11</strain>
    </source>
</reference>
<evidence type="ECO:0000256" key="2">
    <source>
        <dbReference type="SAM" id="Phobius"/>
    </source>
</evidence>
<feature type="transmembrane region" description="Helical" evidence="2">
    <location>
        <begin position="643"/>
        <end position="664"/>
    </location>
</feature>
<keyword evidence="2" id="KW-0472">Membrane</keyword>
<dbReference type="InterPro" id="IPR005506">
    <property type="entry name" value="DUF312_ALF"/>
</dbReference>
<dbReference type="EMBL" id="JAFNLL010000033">
    <property type="protein sequence ID" value="MBO1269021.1"/>
    <property type="molecule type" value="Genomic_DNA"/>
</dbReference>
<feature type="region of interest" description="Disordered" evidence="1">
    <location>
        <begin position="597"/>
        <end position="634"/>
    </location>
</feature>
<keyword evidence="2" id="KW-0812">Transmembrane</keyword>
<evidence type="ECO:0000313" key="4">
    <source>
        <dbReference type="EMBL" id="MBO1269021.1"/>
    </source>
</evidence>
<name>A0A939HJK3_9MICC</name>
<sequence length="670" mass="68912">MISAFRRARRRWTAAVAVSVIGTASLLFVAPAHAYDMPAFALPHASSAPVPFLERAEDAAGVLELWRTGGPATRAAAKFALVGGVEALDKFLHAGAWGDAGQDVALQADRKQLVTELTERGSAHVRASATKILAASATDPTAIDKFLAEGWANSWQLDLRITATYFLDSAVPGIRRAASASLDAGGAAVEKFVLYGWKGTAELEDRIATYQLIESGSASVSLGAQAALDANDPDTVAAFLRYGQFVAADRDTETAAVVKLLEQVKADAASGPSDPAAFAQRAGTAVALARTTAATARTADTARLVDERDFRSAQAMPERAIDNAEIAADEGAKAAYGEAALELPGLLATLTVPGVDLDAHIKEARQATLDLALTGGPEVKEAAEAALLGGDSVIKSFIANYPEVLKRNEPSLVDDRQRVFQSIDGDGDRVDEAAKGALASGNPAQVRYFLEYGLASAQHLDNAILATYLLESDGQELRAAASVALDGSRAGLQTFATAERFAAAERDAATAAHVARIDAMIAELARIADQAELDARTAADTAKAAEAARQAGAGSSGQAAPLVDASQSAEAAPAVVPWPPASAPAVVLAETGSAPEAEALPGGLPTVQAPPAIPATPSDAVAVEGQNPESASPLVSTSSELNWWTIGLIVALVAAAAGAITSVVRRKAKA</sequence>
<dbReference type="Proteomes" id="UP000664164">
    <property type="component" value="Unassembled WGS sequence"/>
</dbReference>
<protein>
    <submittedName>
        <fullName evidence="4">ALF repeat-containing protein</fullName>
    </submittedName>
</protein>
<evidence type="ECO:0000313" key="5">
    <source>
        <dbReference type="Proteomes" id="UP000664164"/>
    </source>
</evidence>
<gene>
    <name evidence="4" type="ORF">J1902_13770</name>
</gene>
<dbReference type="Pfam" id="PF03752">
    <property type="entry name" value="ALF"/>
    <property type="match status" value="4"/>
</dbReference>
<dbReference type="AlphaFoldDB" id="A0A939HJK3"/>
<feature type="signal peptide" evidence="3">
    <location>
        <begin position="1"/>
        <end position="34"/>
    </location>
</feature>
<feature type="chain" id="PRO_5038059413" evidence="3">
    <location>
        <begin position="35"/>
        <end position="670"/>
    </location>
</feature>
<evidence type="ECO:0000256" key="1">
    <source>
        <dbReference type="SAM" id="MobiDB-lite"/>
    </source>
</evidence>
<keyword evidence="5" id="KW-1185">Reference proteome</keyword>
<comment type="caution">
    <text evidence="4">The sequence shown here is derived from an EMBL/GenBank/DDBJ whole genome shotgun (WGS) entry which is preliminary data.</text>
</comment>
<organism evidence="4 5">
    <name type="scientific">Arthrobacter cavernae</name>
    <dbReference type="NCBI Taxonomy" id="2817681"/>
    <lineage>
        <taxon>Bacteria</taxon>
        <taxon>Bacillati</taxon>
        <taxon>Actinomycetota</taxon>
        <taxon>Actinomycetes</taxon>
        <taxon>Micrococcales</taxon>
        <taxon>Micrococcaceae</taxon>
        <taxon>Arthrobacter</taxon>
    </lineage>
</organism>
<keyword evidence="3" id="KW-0732">Signal</keyword>